<dbReference type="Pfam" id="PF04304">
    <property type="entry name" value="DUF454"/>
    <property type="match status" value="1"/>
</dbReference>
<evidence type="ECO:0000313" key="2">
    <source>
        <dbReference type="EMBL" id="CAD6493036.1"/>
    </source>
</evidence>
<dbReference type="PIRSF" id="PIRSF016789">
    <property type="entry name" value="DUF454"/>
    <property type="match status" value="1"/>
</dbReference>
<dbReference type="Proteomes" id="UP000639006">
    <property type="component" value="Unassembled WGS sequence"/>
</dbReference>
<dbReference type="PANTHER" id="PTHR35813:SF1">
    <property type="entry name" value="INNER MEMBRANE PROTEIN YBAN"/>
    <property type="match status" value="1"/>
</dbReference>
<evidence type="ECO:0008006" key="4">
    <source>
        <dbReference type="Google" id="ProtNLM"/>
    </source>
</evidence>
<dbReference type="EMBL" id="CAJHIQ010000023">
    <property type="protein sequence ID" value="CAD6493036.1"/>
    <property type="molecule type" value="Genomic_DNA"/>
</dbReference>
<dbReference type="AlphaFoldDB" id="A0A811T6Q1"/>
<gene>
    <name evidence="2" type="ORF">DIAAKJNI_00433</name>
</gene>
<feature type="transmembrane region" description="Helical" evidence="1">
    <location>
        <begin position="24"/>
        <end position="49"/>
    </location>
</feature>
<dbReference type="PANTHER" id="PTHR35813">
    <property type="entry name" value="INNER MEMBRANE PROTEIN YBAN"/>
    <property type="match status" value="1"/>
</dbReference>
<sequence>MKKSDDEGQCGDSFNRLNKISKRLVHTLLIVAGTFFVGLAIVGIFLPILPTVPFLLLASACYAKSSKRFHNWLLNNKWFGIYFKNYQNGEGIPLKMKILSISLLWVTIIFSGVFIVHILFVRIILILIAIGVTIHILHIKSSKQQT</sequence>
<dbReference type="InterPro" id="IPR007401">
    <property type="entry name" value="DUF454"/>
</dbReference>
<keyword evidence="1" id="KW-0472">Membrane</keyword>
<dbReference type="GO" id="GO:0005886">
    <property type="term" value="C:plasma membrane"/>
    <property type="evidence" value="ECO:0007669"/>
    <property type="project" value="TreeGrafter"/>
</dbReference>
<accession>A0A811T6Q1</accession>
<keyword evidence="1" id="KW-1133">Transmembrane helix</keyword>
<protein>
    <recommendedName>
        <fullName evidence="4">DUF454 domain-containing protein</fullName>
    </recommendedName>
</protein>
<name>A0A811T6Q1_9EURY</name>
<keyword evidence="1" id="KW-0812">Transmembrane</keyword>
<evidence type="ECO:0000256" key="1">
    <source>
        <dbReference type="SAM" id="Phobius"/>
    </source>
</evidence>
<feature type="transmembrane region" description="Helical" evidence="1">
    <location>
        <begin position="104"/>
        <end position="137"/>
    </location>
</feature>
<proteinExistence type="predicted"/>
<evidence type="ECO:0000313" key="3">
    <source>
        <dbReference type="Proteomes" id="UP000639006"/>
    </source>
</evidence>
<organism evidence="2 3">
    <name type="scientific">Candidatus Argoarchaeum ethanivorans</name>
    <dbReference type="NCBI Taxonomy" id="2608793"/>
    <lineage>
        <taxon>Archaea</taxon>
        <taxon>Methanobacteriati</taxon>
        <taxon>Methanobacteriota</taxon>
        <taxon>Stenosarchaea group</taxon>
        <taxon>Methanomicrobia</taxon>
        <taxon>Methanosarcinales</taxon>
        <taxon>Methanosarcinales incertae sedis</taxon>
        <taxon>GOM Arc I cluster</taxon>
        <taxon>Candidatus Argoarchaeum</taxon>
    </lineage>
</organism>
<comment type="caution">
    <text evidence="2">The sequence shown here is derived from an EMBL/GenBank/DDBJ whole genome shotgun (WGS) entry which is preliminary data.</text>
</comment>
<reference evidence="2" key="1">
    <citation type="submission" date="2020-10" db="EMBL/GenBank/DDBJ databases">
        <authorList>
            <person name="Hahn C.J."/>
            <person name="Laso-Perez R."/>
            <person name="Vulcano F."/>
            <person name="Vaziourakis K.-M."/>
            <person name="Stokke R."/>
            <person name="Steen I.H."/>
            <person name="Teske A."/>
            <person name="Boetius A."/>
            <person name="Liebeke M."/>
            <person name="Amann R."/>
            <person name="Knittel K."/>
        </authorList>
    </citation>
    <scope>NUCLEOTIDE SEQUENCE</scope>
    <source>
        <strain evidence="2">Gfbio:e3339647-f889-4370-9287-4fb5cb688e4c:AG392M11_GoMArc1</strain>
    </source>
</reference>